<evidence type="ECO:0000313" key="3">
    <source>
        <dbReference type="Proteomes" id="UP000199263"/>
    </source>
</evidence>
<dbReference type="OrthoDB" id="1757623at2"/>
<name>A0A1I1N479_9CLOT</name>
<evidence type="ECO:0000313" key="2">
    <source>
        <dbReference type="EMBL" id="SFC92235.1"/>
    </source>
</evidence>
<reference evidence="2 3" key="1">
    <citation type="submission" date="2016-10" db="EMBL/GenBank/DDBJ databases">
        <authorList>
            <person name="de Groot N.N."/>
        </authorList>
    </citation>
    <scope>NUCLEOTIDE SEQUENCE [LARGE SCALE GENOMIC DNA]</scope>
    <source>
        <strain evidence="2 3">DSM 12992</strain>
    </source>
</reference>
<feature type="transmembrane region" description="Helical" evidence="1">
    <location>
        <begin position="92"/>
        <end position="119"/>
    </location>
</feature>
<gene>
    <name evidence="2" type="ORF">SAMN05421842_11379</name>
</gene>
<keyword evidence="3" id="KW-1185">Reference proteome</keyword>
<keyword evidence="1" id="KW-0472">Membrane</keyword>
<dbReference type="RefSeq" id="WP_090091427.1">
    <property type="nucleotide sequence ID" value="NZ_FOMG01000013.1"/>
</dbReference>
<dbReference type="AlphaFoldDB" id="A0A1I1N479"/>
<feature type="transmembrane region" description="Helical" evidence="1">
    <location>
        <begin position="6"/>
        <end position="21"/>
    </location>
</feature>
<evidence type="ECO:0000256" key="1">
    <source>
        <dbReference type="SAM" id="Phobius"/>
    </source>
</evidence>
<accession>A0A1I1N479</accession>
<keyword evidence="1" id="KW-0812">Transmembrane</keyword>
<proteinExistence type="predicted"/>
<feature type="transmembrane region" description="Helical" evidence="1">
    <location>
        <begin position="58"/>
        <end position="80"/>
    </location>
</feature>
<protein>
    <submittedName>
        <fullName evidence="2">Uncharacterized protein</fullName>
    </submittedName>
</protein>
<sequence length="137" mass="15662">MGLIKVLSIAYLVFTFILMLNKRKTWNAFIVFGIITLIFVMIYGNLPTIPEKYTPVAIFILFSLMITLFGLMNGGIIYLLKRSNKASIIVSIVSSILLMLLIFNKVGFISYIFIPLLLYKGQDEFNKLMKINNIILK</sequence>
<dbReference type="Proteomes" id="UP000199263">
    <property type="component" value="Unassembled WGS sequence"/>
</dbReference>
<keyword evidence="1" id="KW-1133">Transmembrane helix</keyword>
<dbReference type="EMBL" id="FOMG01000013">
    <property type="protein sequence ID" value="SFC92235.1"/>
    <property type="molecule type" value="Genomic_DNA"/>
</dbReference>
<organism evidence="2 3">
    <name type="scientific">Clostridium uliginosum</name>
    <dbReference type="NCBI Taxonomy" id="119641"/>
    <lineage>
        <taxon>Bacteria</taxon>
        <taxon>Bacillati</taxon>
        <taxon>Bacillota</taxon>
        <taxon>Clostridia</taxon>
        <taxon>Eubacteriales</taxon>
        <taxon>Clostridiaceae</taxon>
        <taxon>Clostridium</taxon>
    </lineage>
</organism>
<feature type="transmembrane region" description="Helical" evidence="1">
    <location>
        <begin position="28"/>
        <end position="46"/>
    </location>
</feature>